<dbReference type="AlphaFoldDB" id="A0A0U3MRS0"/>
<gene>
    <name evidence="1" type="ORF">RD2015_58</name>
</gene>
<dbReference type="OrthoDB" id="9154849at2"/>
<accession>A0A0U3MRS0</accession>
<reference evidence="1 2" key="1">
    <citation type="submission" date="2015-12" db="EMBL/GenBank/DDBJ databases">
        <title>Complete genome of Roseateles depolymerans KCTC 42856.</title>
        <authorList>
            <person name="Kim K.M."/>
        </authorList>
    </citation>
    <scope>NUCLEOTIDE SEQUENCE [LARGE SCALE GENOMIC DNA]</scope>
    <source>
        <strain evidence="1 2">KCTC 42856</strain>
    </source>
</reference>
<dbReference type="EMBL" id="CP013729">
    <property type="protein sequence ID" value="ALV04564.1"/>
    <property type="molecule type" value="Genomic_DNA"/>
</dbReference>
<dbReference type="STRING" id="76731.RD2015_58"/>
<dbReference type="RefSeq" id="WP_058933184.1">
    <property type="nucleotide sequence ID" value="NZ_CP013729.1"/>
</dbReference>
<name>A0A0U3MRS0_9BURK</name>
<evidence type="ECO:0000313" key="1">
    <source>
        <dbReference type="EMBL" id="ALV04564.1"/>
    </source>
</evidence>
<keyword evidence="2" id="KW-1185">Reference proteome</keyword>
<sequence>MGHTDHFQTFHQHADDGAAQIHWASVSDHDAVLGLEAALPYLMDHAPATFAEPAPAVVSNPRHAA</sequence>
<organism evidence="1 2">
    <name type="scientific">Roseateles depolymerans</name>
    <dbReference type="NCBI Taxonomy" id="76731"/>
    <lineage>
        <taxon>Bacteria</taxon>
        <taxon>Pseudomonadati</taxon>
        <taxon>Pseudomonadota</taxon>
        <taxon>Betaproteobacteria</taxon>
        <taxon>Burkholderiales</taxon>
        <taxon>Sphaerotilaceae</taxon>
        <taxon>Roseateles</taxon>
    </lineage>
</organism>
<evidence type="ECO:0000313" key="2">
    <source>
        <dbReference type="Proteomes" id="UP000060699"/>
    </source>
</evidence>
<dbReference type="KEGG" id="rdp:RD2015_58"/>
<proteinExistence type="predicted"/>
<dbReference type="Proteomes" id="UP000060699">
    <property type="component" value="Chromosome"/>
</dbReference>
<protein>
    <submittedName>
        <fullName evidence="1">Uncharacterized protein</fullName>
    </submittedName>
</protein>